<feature type="transmembrane region" description="Helical" evidence="7">
    <location>
        <begin position="265"/>
        <end position="290"/>
    </location>
</feature>
<evidence type="ECO:0000256" key="1">
    <source>
        <dbReference type="ARBA" id="ARBA00004141"/>
    </source>
</evidence>
<dbReference type="PANTHER" id="PTHR33048:SF47">
    <property type="entry name" value="INTEGRAL MEMBRANE PROTEIN-RELATED"/>
    <property type="match status" value="1"/>
</dbReference>
<feature type="transmembrane region" description="Helical" evidence="7">
    <location>
        <begin position="33"/>
        <end position="53"/>
    </location>
</feature>
<evidence type="ECO:0000313" key="10">
    <source>
        <dbReference type="Proteomes" id="UP000800097"/>
    </source>
</evidence>
<dbReference type="GO" id="GO:0016020">
    <property type="term" value="C:membrane"/>
    <property type="evidence" value="ECO:0007669"/>
    <property type="project" value="UniProtKB-SubCell"/>
</dbReference>
<sequence length="371" mass="41697">MSELPKDLWNTPALEPPPGVTPHFVTFSPDLKFYLGMSLCTIIPGLLVILRFYNKIRIVRKTDLADYSILVSFLLLLAIVGIARMTSRFGVGVHQWNIRLVDYMRQAYWLYIGELLYGPTIFLIKAAIVLQYIQLFAPLRCLDPFVYIGGWVTILLMFLSYTTMFFVLLFMCRPREKLWNPYHKDGECLDAYPLVYSIPAINVIYDLAVMLLPVPSIWKLHIPLKKKCGIILLFATGLVATVATWMRIFYTVEFKGSRTKINTSYMMAFAGLSSVVEIALGITIACCLSLTKFLSVKLKELSNFSRSVSKRFTEGWNSLNIKQTKSNTSGGSMDITPPRSIDAVCGPSEPSLTSGGGSFTLKDIPTDSEEV</sequence>
<keyword evidence="4 7" id="KW-0472">Membrane</keyword>
<name>A0A6A6JWD3_WESOR</name>
<protein>
    <recommendedName>
        <fullName evidence="8">Rhodopsin domain-containing protein</fullName>
    </recommendedName>
</protein>
<feature type="domain" description="Rhodopsin" evidence="8">
    <location>
        <begin position="50"/>
        <end position="294"/>
    </location>
</feature>
<feature type="transmembrane region" description="Helical" evidence="7">
    <location>
        <begin position="191"/>
        <end position="218"/>
    </location>
</feature>
<dbReference type="RefSeq" id="XP_033658073.1">
    <property type="nucleotide sequence ID" value="XM_033802570.1"/>
</dbReference>
<dbReference type="GeneID" id="54555745"/>
<feature type="region of interest" description="Disordered" evidence="6">
    <location>
        <begin position="346"/>
        <end position="371"/>
    </location>
</feature>
<keyword evidence="10" id="KW-1185">Reference proteome</keyword>
<evidence type="ECO:0000259" key="8">
    <source>
        <dbReference type="Pfam" id="PF20684"/>
    </source>
</evidence>
<evidence type="ECO:0000256" key="6">
    <source>
        <dbReference type="SAM" id="MobiDB-lite"/>
    </source>
</evidence>
<dbReference type="Pfam" id="PF20684">
    <property type="entry name" value="Fung_rhodopsin"/>
    <property type="match status" value="1"/>
</dbReference>
<reference evidence="9" key="1">
    <citation type="journal article" date="2020" name="Stud. Mycol.">
        <title>101 Dothideomycetes genomes: a test case for predicting lifestyles and emergence of pathogens.</title>
        <authorList>
            <person name="Haridas S."/>
            <person name="Albert R."/>
            <person name="Binder M."/>
            <person name="Bloem J."/>
            <person name="Labutti K."/>
            <person name="Salamov A."/>
            <person name="Andreopoulos B."/>
            <person name="Baker S."/>
            <person name="Barry K."/>
            <person name="Bills G."/>
            <person name="Bluhm B."/>
            <person name="Cannon C."/>
            <person name="Castanera R."/>
            <person name="Culley D."/>
            <person name="Daum C."/>
            <person name="Ezra D."/>
            <person name="Gonzalez J."/>
            <person name="Henrissat B."/>
            <person name="Kuo A."/>
            <person name="Liang C."/>
            <person name="Lipzen A."/>
            <person name="Lutzoni F."/>
            <person name="Magnuson J."/>
            <person name="Mondo S."/>
            <person name="Nolan M."/>
            <person name="Ohm R."/>
            <person name="Pangilinan J."/>
            <person name="Park H.-J."/>
            <person name="Ramirez L."/>
            <person name="Alfaro M."/>
            <person name="Sun H."/>
            <person name="Tritt A."/>
            <person name="Yoshinaga Y."/>
            <person name="Zwiers L.-H."/>
            <person name="Turgeon B."/>
            <person name="Goodwin S."/>
            <person name="Spatafora J."/>
            <person name="Crous P."/>
            <person name="Grigoriev I."/>
        </authorList>
    </citation>
    <scope>NUCLEOTIDE SEQUENCE</scope>
    <source>
        <strain evidence="9">CBS 379.55</strain>
    </source>
</reference>
<feature type="transmembrane region" description="Helical" evidence="7">
    <location>
        <begin position="65"/>
        <end position="87"/>
    </location>
</feature>
<dbReference type="InterPro" id="IPR049326">
    <property type="entry name" value="Rhodopsin_dom_fungi"/>
</dbReference>
<keyword evidence="3 7" id="KW-1133">Transmembrane helix</keyword>
<dbReference type="InterPro" id="IPR052337">
    <property type="entry name" value="SAT4-like"/>
</dbReference>
<accession>A0A6A6JWD3</accession>
<gene>
    <name evidence="9" type="ORF">EI97DRAFT_498677</name>
</gene>
<proteinExistence type="inferred from homology"/>
<evidence type="ECO:0000256" key="3">
    <source>
        <dbReference type="ARBA" id="ARBA00022989"/>
    </source>
</evidence>
<feature type="transmembrane region" description="Helical" evidence="7">
    <location>
        <begin position="107"/>
        <end position="133"/>
    </location>
</feature>
<organism evidence="9 10">
    <name type="scientific">Westerdykella ornata</name>
    <dbReference type="NCBI Taxonomy" id="318751"/>
    <lineage>
        <taxon>Eukaryota</taxon>
        <taxon>Fungi</taxon>
        <taxon>Dikarya</taxon>
        <taxon>Ascomycota</taxon>
        <taxon>Pezizomycotina</taxon>
        <taxon>Dothideomycetes</taxon>
        <taxon>Pleosporomycetidae</taxon>
        <taxon>Pleosporales</taxon>
        <taxon>Sporormiaceae</taxon>
        <taxon>Westerdykella</taxon>
    </lineage>
</organism>
<evidence type="ECO:0000256" key="4">
    <source>
        <dbReference type="ARBA" id="ARBA00023136"/>
    </source>
</evidence>
<comment type="similarity">
    <text evidence="5">Belongs to the SAT4 family.</text>
</comment>
<comment type="subcellular location">
    <subcellularLocation>
        <location evidence="1">Membrane</location>
        <topology evidence="1">Multi-pass membrane protein</topology>
    </subcellularLocation>
</comment>
<dbReference type="PANTHER" id="PTHR33048">
    <property type="entry name" value="PTH11-LIKE INTEGRAL MEMBRANE PROTEIN (AFU_ORTHOLOGUE AFUA_5G11245)"/>
    <property type="match status" value="1"/>
</dbReference>
<feature type="transmembrane region" description="Helical" evidence="7">
    <location>
        <begin position="230"/>
        <end position="250"/>
    </location>
</feature>
<evidence type="ECO:0000256" key="7">
    <source>
        <dbReference type="SAM" id="Phobius"/>
    </source>
</evidence>
<evidence type="ECO:0000256" key="5">
    <source>
        <dbReference type="ARBA" id="ARBA00038359"/>
    </source>
</evidence>
<keyword evidence="2 7" id="KW-0812">Transmembrane</keyword>
<evidence type="ECO:0000313" key="9">
    <source>
        <dbReference type="EMBL" id="KAF2280535.1"/>
    </source>
</evidence>
<dbReference type="OrthoDB" id="4682787at2759"/>
<dbReference type="EMBL" id="ML986485">
    <property type="protein sequence ID" value="KAF2280535.1"/>
    <property type="molecule type" value="Genomic_DNA"/>
</dbReference>
<dbReference type="AlphaFoldDB" id="A0A6A6JWD3"/>
<feature type="transmembrane region" description="Helical" evidence="7">
    <location>
        <begin position="145"/>
        <end position="171"/>
    </location>
</feature>
<evidence type="ECO:0000256" key="2">
    <source>
        <dbReference type="ARBA" id="ARBA00022692"/>
    </source>
</evidence>
<dbReference type="Proteomes" id="UP000800097">
    <property type="component" value="Unassembled WGS sequence"/>
</dbReference>